<sequence length="118" mass="13053">MCRQWSVSGAPTDLEVTNSTQSTITIRWDAPSVTVKYYRINYGPQVRTDFVILGETPQEFTVPGSQTTATITGLKPGTEYTITVYAVTGRGDSPSSNIPATITHRTDMQKFNIEYVVQ</sequence>
<feature type="domain" description="Fibronectin type-III" evidence="4">
    <location>
        <begin position="10"/>
        <end position="109"/>
    </location>
</feature>
<dbReference type="PANTHER" id="PTHR46708">
    <property type="entry name" value="TENASCIN"/>
    <property type="match status" value="1"/>
</dbReference>
<reference evidence="6" key="1">
    <citation type="submission" date="2024-04" db="EMBL/GenBank/DDBJ databases">
        <title>Salinicola lusitanus LLJ914,a marine bacterium isolated from the Okinawa Trough.</title>
        <authorList>
            <person name="Li J."/>
        </authorList>
    </citation>
    <scope>NUCLEOTIDE SEQUENCE [LARGE SCALE GENOMIC DNA]</scope>
</reference>
<gene>
    <name evidence="5" type="ORF">WMY93_012554</name>
</gene>
<dbReference type="InterPro" id="IPR050991">
    <property type="entry name" value="ECM_Regulatory_Proteins"/>
</dbReference>
<evidence type="ECO:0000256" key="3">
    <source>
        <dbReference type="ARBA" id="ARBA00023180"/>
    </source>
</evidence>
<dbReference type="EMBL" id="JBBPFD010000009">
    <property type="protein sequence ID" value="KAK7912343.1"/>
    <property type="molecule type" value="Genomic_DNA"/>
</dbReference>
<dbReference type="FunFam" id="2.60.40.10:FF:000099">
    <property type="entry name" value="Fibronectin 1"/>
    <property type="match status" value="1"/>
</dbReference>
<proteinExistence type="predicted"/>
<keyword evidence="1" id="KW-0677">Repeat</keyword>
<dbReference type="PROSITE" id="PS50853">
    <property type="entry name" value="FN3"/>
    <property type="match status" value="1"/>
</dbReference>
<dbReference type="CDD" id="cd00063">
    <property type="entry name" value="FN3"/>
    <property type="match status" value="1"/>
</dbReference>
<evidence type="ECO:0000259" key="4">
    <source>
        <dbReference type="PROSITE" id="PS50853"/>
    </source>
</evidence>
<evidence type="ECO:0000256" key="2">
    <source>
        <dbReference type="ARBA" id="ARBA00023157"/>
    </source>
</evidence>
<dbReference type="InterPro" id="IPR003961">
    <property type="entry name" value="FN3_dom"/>
</dbReference>
<dbReference type="AlphaFoldDB" id="A0AAW0NXK6"/>
<evidence type="ECO:0000313" key="5">
    <source>
        <dbReference type="EMBL" id="KAK7912343.1"/>
    </source>
</evidence>
<keyword evidence="6" id="KW-1185">Reference proteome</keyword>
<dbReference type="PRINTS" id="PR00014">
    <property type="entry name" value="FNTYPEIII"/>
</dbReference>
<dbReference type="SUPFAM" id="SSF49265">
    <property type="entry name" value="Fibronectin type III"/>
    <property type="match status" value="1"/>
</dbReference>
<keyword evidence="3" id="KW-0325">Glycoprotein</keyword>
<name>A0AAW0NXK6_9GOBI</name>
<evidence type="ECO:0000256" key="1">
    <source>
        <dbReference type="ARBA" id="ARBA00022737"/>
    </source>
</evidence>
<dbReference type="Proteomes" id="UP001460270">
    <property type="component" value="Unassembled WGS sequence"/>
</dbReference>
<comment type="caution">
    <text evidence="5">The sequence shown here is derived from an EMBL/GenBank/DDBJ whole genome shotgun (WGS) entry which is preliminary data.</text>
</comment>
<dbReference type="Pfam" id="PF00041">
    <property type="entry name" value="fn3"/>
    <property type="match status" value="1"/>
</dbReference>
<evidence type="ECO:0000313" key="6">
    <source>
        <dbReference type="Proteomes" id="UP001460270"/>
    </source>
</evidence>
<protein>
    <recommendedName>
        <fullName evidence="4">Fibronectin type-III domain-containing protein</fullName>
    </recommendedName>
</protein>
<dbReference type="Gene3D" id="2.60.40.10">
    <property type="entry name" value="Immunoglobulins"/>
    <property type="match status" value="1"/>
</dbReference>
<accession>A0AAW0NXK6</accession>
<dbReference type="InterPro" id="IPR036116">
    <property type="entry name" value="FN3_sf"/>
</dbReference>
<keyword evidence="2" id="KW-1015">Disulfide bond</keyword>
<organism evidence="5 6">
    <name type="scientific">Mugilogobius chulae</name>
    <name type="common">yellowstripe goby</name>
    <dbReference type="NCBI Taxonomy" id="88201"/>
    <lineage>
        <taxon>Eukaryota</taxon>
        <taxon>Metazoa</taxon>
        <taxon>Chordata</taxon>
        <taxon>Craniata</taxon>
        <taxon>Vertebrata</taxon>
        <taxon>Euteleostomi</taxon>
        <taxon>Actinopterygii</taxon>
        <taxon>Neopterygii</taxon>
        <taxon>Teleostei</taxon>
        <taxon>Neoteleostei</taxon>
        <taxon>Acanthomorphata</taxon>
        <taxon>Gobiaria</taxon>
        <taxon>Gobiiformes</taxon>
        <taxon>Gobioidei</taxon>
        <taxon>Gobiidae</taxon>
        <taxon>Gobionellinae</taxon>
        <taxon>Mugilogobius</taxon>
    </lineage>
</organism>
<dbReference type="PANTHER" id="PTHR46708:SF2">
    <property type="entry name" value="FIBRONECTIN TYPE-III DOMAIN-CONTAINING PROTEIN"/>
    <property type="match status" value="1"/>
</dbReference>
<dbReference type="InterPro" id="IPR013783">
    <property type="entry name" value="Ig-like_fold"/>
</dbReference>
<dbReference type="SMART" id="SM00060">
    <property type="entry name" value="FN3"/>
    <property type="match status" value="1"/>
</dbReference>